<organism evidence="2 3">
    <name type="scientific">Actinopolyspora saharensis</name>
    <dbReference type="NCBI Taxonomy" id="995062"/>
    <lineage>
        <taxon>Bacteria</taxon>
        <taxon>Bacillati</taxon>
        <taxon>Actinomycetota</taxon>
        <taxon>Actinomycetes</taxon>
        <taxon>Actinopolysporales</taxon>
        <taxon>Actinopolysporaceae</taxon>
        <taxon>Actinopolyspora</taxon>
    </lineage>
</organism>
<feature type="transmembrane region" description="Helical" evidence="1">
    <location>
        <begin position="13"/>
        <end position="33"/>
    </location>
</feature>
<evidence type="ECO:0000313" key="2">
    <source>
        <dbReference type="EMBL" id="SDQ83784.1"/>
    </source>
</evidence>
<feature type="transmembrane region" description="Helical" evidence="1">
    <location>
        <begin position="45"/>
        <end position="64"/>
    </location>
</feature>
<evidence type="ECO:0000256" key="1">
    <source>
        <dbReference type="SAM" id="Phobius"/>
    </source>
</evidence>
<reference evidence="3" key="1">
    <citation type="submission" date="2016-10" db="EMBL/GenBank/DDBJ databases">
        <authorList>
            <person name="Varghese N."/>
            <person name="Submissions S."/>
        </authorList>
    </citation>
    <scope>NUCLEOTIDE SEQUENCE [LARGE SCALE GENOMIC DNA]</scope>
    <source>
        <strain evidence="3">DSM 45459</strain>
    </source>
</reference>
<keyword evidence="1" id="KW-0472">Membrane</keyword>
<dbReference type="EMBL" id="FNKO01000002">
    <property type="protein sequence ID" value="SDQ83784.1"/>
    <property type="molecule type" value="Genomic_DNA"/>
</dbReference>
<keyword evidence="1" id="KW-1133">Transmembrane helix</keyword>
<gene>
    <name evidence="2" type="ORF">SAMN04489718_2377</name>
</gene>
<accession>A0A1H1E4Z5</accession>
<dbReference type="Proteomes" id="UP000199301">
    <property type="component" value="Unassembled WGS sequence"/>
</dbReference>
<sequence>MRRNGFSRKPPQWWVRTSFAMSTVVFGVITGLLTEILKLSVGGGLWALTAVLAALTVLSLLPWGRILPGGDSTESSRLGIILHLHSKDEAPSSQYPAALEHAKSTHQVVERIDRVLPRAGNKRSAEIRKAYENFHELVTKHESTSTPTALYSIARLPDAYEFGRHLRYELGSPTVMQADSGKDSEPFFPAVRLNRRLSQPLSANERTRVERLLTTEERVFTAAESPERIALIIALAPSNIAAEAAEAARTGRHEHYAIASGEKCDAALIISAAPEGIPRQGEIFELVVRHVRQQWTEWLGAQGHPAERLLFLGTPASVGVAVGYLFSRERIRLVPYQSPAVTTR</sequence>
<keyword evidence="1" id="KW-0812">Transmembrane</keyword>
<evidence type="ECO:0000313" key="3">
    <source>
        <dbReference type="Proteomes" id="UP000199301"/>
    </source>
</evidence>
<name>A0A1H1E4Z5_9ACTN</name>
<protein>
    <recommendedName>
        <fullName evidence="4">SMODS-associated and fused to various effectors domain-containing protein</fullName>
    </recommendedName>
</protein>
<proteinExistence type="predicted"/>
<dbReference type="AlphaFoldDB" id="A0A1H1E4Z5"/>
<evidence type="ECO:0008006" key="4">
    <source>
        <dbReference type="Google" id="ProtNLM"/>
    </source>
</evidence>
<keyword evidence="3" id="KW-1185">Reference proteome</keyword>